<dbReference type="PANTHER" id="PTHR37523">
    <property type="entry name" value="METALLOPHOSPHOESTERASE"/>
    <property type="match status" value="1"/>
</dbReference>
<reference evidence="1" key="1">
    <citation type="submission" date="2021-01" db="EMBL/GenBank/DDBJ databases">
        <authorList>
            <person name="Corre E."/>
            <person name="Pelletier E."/>
            <person name="Niang G."/>
            <person name="Scheremetjew M."/>
            <person name="Finn R."/>
            <person name="Kale V."/>
            <person name="Holt S."/>
            <person name="Cochrane G."/>
            <person name="Meng A."/>
            <person name="Brown T."/>
            <person name="Cohen L."/>
        </authorList>
    </citation>
    <scope>NUCLEOTIDE SEQUENCE</scope>
    <source>
        <strain evidence="1">Fehren 1</strain>
    </source>
</reference>
<proteinExistence type="predicted"/>
<organism evidence="1">
    <name type="scientific">Favella ehrenbergii</name>
    <dbReference type="NCBI Taxonomy" id="182087"/>
    <lineage>
        <taxon>Eukaryota</taxon>
        <taxon>Sar</taxon>
        <taxon>Alveolata</taxon>
        <taxon>Ciliophora</taxon>
        <taxon>Intramacronucleata</taxon>
        <taxon>Spirotrichea</taxon>
        <taxon>Choreotrichia</taxon>
        <taxon>Tintinnida</taxon>
        <taxon>Xystonellidae</taxon>
        <taxon>Favella</taxon>
    </lineage>
</organism>
<dbReference type="SUPFAM" id="SSF56300">
    <property type="entry name" value="Metallo-dependent phosphatases"/>
    <property type="match status" value="1"/>
</dbReference>
<evidence type="ECO:0008006" key="2">
    <source>
        <dbReference type="Google" id="ProtNLM"/>
    </source>
</evidence>
<dbReference type="EMBL" id="HBIE01019009">
    <property type="protein sequence ID" value="CAE0310899.1"/>
    <property type="molecule type" value="Transcribed_RNA"/>
</dbReference>
<accession>A0A7S3I1Z2</accession>
<dbReference type="AlphaFoldDB" id="A0A7S3I1Z2"/>
<name>A0A7S3I1Z2_9SPIT</name>
<gene>
    <name evidence="1" type="ORF">FEHR0123_LOCUS5817</name>
</gene>
<protein>
    <recommendedName>
        <fullName evidence="2">Calcineurin-like phosphoesterase domain-containing protein</fullName>
    </recommendedName>
</protein>
<evidence type="ECO:0000313" key="1">
    <source>
        <dbReference type="EMBL" id="CAE0310899.1"/>
    </source>
</evidence>
<dbReference type="InterPro" id="IPR029052">
    <property type="entry name" value="Metallo-depent_PP-like"/>
</dbReference>
<dbReference type="PANTHER" id="PTHR37523:SF1">
    <property type="entry name" value="CALCINEURIN-LIKE PHOSPHOESTERASE DOMAIN-CONTAINING PROTEIN"/>
    <property type="match status" value="1"/>
</dbReference>
<sequence>MTHDGPQESATCNANKTIPSPGVGFHKFGSSGLAQLVRANEEKLVVHIHGHCHDGAFVDRVHGSKFSVVNPGSLEAREYGVITLLKENGKWRLSQATKKYLS</sequence>